<proteinExistence type="predicted"/>
<accession>A0A9D5M4D5</accession>
<comment type="caution">
    <text evidence="1">The sequence shown here is derived from an EMBL/GenBank/DDBJ whole genome shotgun (WGS) entry which is preliminary data.</text>
</comment>
<dbReference type="Proteomes" id="UP000806542">
    <property type="component" value="Unassembled WGS sequence"/>
</dbReference>
<dbReference type="EMBL" id="JADCKB010000016">
    <property type="protein sequence ID" value="MBE5040484.1"/>
    <property type="molecule type" value="Genomic_DNA"/>
</dbReference>
<keyword evidence="2" id="KW-1185">Reference proteome</keyword>
<dbReference type="AlphaFoldDB" id="A0A9D5M4D5"/>
<evidence type="ECO:0000313" key="1">
    <source>
        <dbReference type="EMBL" id="MBE5040484.1"/>
    </source>
</evidence>
<name>A0A9D5M4D5_9FIRM</name>
<organism evidence="1 2">
    <name type="scientific">Ructibacterium gallinarum</name>
    <dbReference type="NCBI Taxonomy" id="2779355"/>
    <lineage>
        <taxon>Bacteria</taxon>
        <taxon>Bacillati</taxon>
        <taxon>Bacillota</taxon>
        <taxon>Clostridia</taxon>
        <taxon>Eubacteriales</taxon>
        <taxon>Oscillospiraceae</taxon>
        <taxon>Ructibacterium</taxon>
    </lineage>
</organism>
<reference evidence="1" key="1">
    <citation type="submission" date="2020-10" db="EMBL/GenBank/DDBJ databases">
        <title>ChiBAC.</title>
        <authorList>
            <person name="Zenner C."/>
            <person name="Hitch T.C.A."/>
            <person name="Clavel T."/>
        </authorList>
    </citation>
    <scope>NUCLEOTIDE SEQUENCE</scope>
    <source>
        <strain evidence="1">DSM 107454</strain>
    </source>
</reference>
<sequence length="73" mass="8277">MICYKINMFSLDDPDLGNYTSYGLDAYDENDTLVRRIVDVSPNEQTVSGLVALCNKFQVSLIHIDDIIEDFLS</sequence>
<dbReference type="InterPro" id="IPR017016">
    <property type="entry name" value="UCP033595"/>
</dbReference>
<dbReference type="RefSeq" id="WP_226393034.1">
    <property type="nucleotide sequence ID" value="NZ_JADCKB010000016.1"/>
</dbReference>
<gene>
    <name evidence="1" type="ORF">INF28_08430</name>
</gene>
<dbReference type="Pfam" id="PF20124">
    <property type="entry name" value="DUF6514"/>
    <property type="match status" value="1"/>
</dbReference>
<protein>
    <submittedName>
        <fullName evidence="1">Uncharacterized protein</fullName>
    </submittedName>
</protein>
<evidence type="ECO:0000313" key="2">
    <source>
        <dbReference type="Proteomes" id="UP000806542"/>
    </source>
</evidence>